<reference evidence="2" key="1">
    <citation type="submission" date="2011-04" db="EMBL/GenBank/DDBJ databases">
        <title>The complete genome of Treponema brennaborense DSM 12168.</title>
        <authorList>
            <person name="Lucas S."/>
            <person name="Han J."/>
            <person name="Lapidus A."/>
            <person name="Bruce D."/>
            <person name="Goodwin L."/>
            <person name="Pitluck S."/>
            <person name="Peters L."/>
            <person name="Kyrpides N."/>
            <person name="Mavromatis K."/>
            <person name="Ivanova N."/>
            <person name="Mikhailova N."/>
            <person name="Pagani I."/>
            <person name="Teshima H."/>
            <person name="Detter J.C."/>
            <person name="Tapia R."/>
            <person name="Han C."/>
            <person name="Land M."/>
            <person name="Hauser L."/>
            <person name="Markowitz V."/>
            <person name="Cheng J.-F."/>
            <person name="Hugenholtz P."/>
            <person name="Woyke T."/>
            <person name="Wu D."/>
            <person name="Gronow S."/>
            <person name="Wellnitz S."/>
            <person name="Brambilla E."/>
            <person name="Klenk H.-P."/>
            <person name="Eisen J.A."/>
        </authorList>
    </citation>
    <scope>NUCLEOTIDE SEQUENCE [LARGE SCALE GENOMIC DNA]</scope>
    <source>
        <strain evidence="2">DSM 12168 / CIP 105900 / DD5/3</strain>
    </source>
</reference>
<proteinExistence type="predicted"/>
<protein>
    <submittedName>
        <fullName evidence="1">Uncharacterized protein</fullName>
    </submittedName>
</protein>
<gene>
    <name evidence="1" type="ordered locus">Trebr_1997</name>
</gene>
<dbReference type="AlphaFoldDB" id="F4LJN3"/>
<dbReference type="EMBL" id="CP002696">
    <property type="protein sequence ID" value="AEE17413.1"/>
    <property type="molecule type" value="Genomic_DNA"/>
</dbReference>
<dbReference type="KEGG" id="tbe:Trebr_1997"/>
<dbReference type="HOGENOM" id="CLU_852434_0_0_12"/>
<evidence type="ECO:0000313" key="2">
    <source>
        <dbReference type="Proteomes" id="UP000006546"/>
    </source>
</evidence>
<evidence type="ECO:0000313" key="1">
    <source>
        <dbReference type="EMBL" id="AEE17413.1"/>
    </source>
</evidence>
<dbReference type="Proteomes" id="UP000006546">
    <property type="component" value="Chromosome"/>
</dbReference>
<accession>F4LJN3</accession>
<keyword evidence="2" id="KW-1185">Reference proteome</keyword>
<sequence>MSMVKKIFIFIFSFFTTGIFSLDLGFNLSQNYSFIEKTEYTPSVYFTNKSNFFLNFQIISDYIIFSASPSLSLKNKNSFLNFYRFKFDFLFENAVFSLSKNIYSMGHGYIYNPIIPQSVSQKINDSTEWYGKFDLYLNQHTVTLGALIDPDIDYYEIPDYTNPYFYYTYNTLSTMIGFCVDYDYKFDSPDISKIKFALDTQFFLKNDYSLYFAASLLSNFSENQNYSFLASIDKSFFVKESIFTPKIEFLFKDEVFSCGFNMNMDLGTYLNNVFFIKYSSENELKIINKASFVLGKYKFEMSYMTGDILKKSLSDDSLFILGVTYE</sequence>
<organism evidence="1 2">
    <name type="scientific">Treponema brennaborense (strain DSM 12168 / CIP 105900 / DD5/3)</name>
    <dbReference type="NCBI Taxonomy" id="906968"/>
    <lineage>
        <taxon>Bacteria</taxon>
        <taxon>Pseudomonadati</taxon>
        <taxon>Spirochaetota</taxon>
        <taxon>Spirochaetia</taxon>
        <taxon>Spirochaetales</taxon>
        <taxon>Treponemataceae</taxon>
        <taxon>Treponema</taxon>
    </lineage>
</organism>
<name>F4LJN3_TREBD</name>